<reference evidence="2" key="1">
    <citation type="journal article" date="2021" name="Nat. Commun.">
        <title>Genetic determinants of endophytism in the Arabidopsis root mycobiome.</title>
        <authorList>
            <person name="Mesny F."/>
            <person name="Miyauchi S."/>
            <person name="Thiergart T."/>
            <person name="Pickel B."/>
            <person name="Atanasova L."/>
            <person name="Karlsson M."/>
            <person name="Huettel B."/>
            <person name="Barry K.W."/>
            <person name="Haridas S."/>
            <person name="Chen C."/>
            <person name="Bauer D."/>
            <person name="Andreopoulos W."/>
            <person name="Pangilinan J."/>
            <person name="LaButti K."/>
            <person name="Riley R."/>
            <person name="Lipzen A."/>
            <person name="Clum A."/>
            <person name="Drula E."/>
            <person name="Henrissat B."/>
            <person name="Kohler A."/>
            <person name="Grigoriev I.V."/>
            <person name="Martin F.M."/>
            <person name="Hacquard S."/>
        </authorList>
    </citation>
    <scope>NUCLEOTIDE SEQUENCE</scope>
    <source>
        <strain evidence="2">MPI-SDFR-AT-0068</strain>
    </source>
</reference>
<keyword evidence="3" id="KW-1185">Reference proteome</keyword>
<feature type="chain" id="PRO_5035429624" description="Apple domain-containing protein" evidence="1">
    <location>
        <begin position="20"/>
        <end position="359"/>
    </location>
</feature>
<dbReference type="Proteomes" id="UP000813427">
    <property type="component" value="Unassembled WGS sequence"/>
</dbReference>
<proteinExistence type="predicted"/>
<dbReference type="OrthoDB" id="5428787at2759"/>
<gene>
    <name evidence="2" type="ORF">BKA59DRAFT_512852</name>
</gene>
<evidence type="ECO:0000313" key="3">
    <source>
        <dbReference type="Proteomes" id="UP000813427"/>
    </source>
</evidence>
<evidence type="ECO:0000313" key="2">
    <source>
        <dbReference type="EMBL" id="KAH7241327.1"/>
    </source>
</evidence>
<evidence type="ECO:0008006" key="4">
    <source>
        <dbReference type="Google" id="ProtNLM"/>
    </source>
</evidence>
<protein>
    <recommendedName>
        <fullName evidence="4">Apple domain-containing protein</fullName>
    </recommendedName>
</protein>
<feature type="signal peptide" evidence="1">
    <location>
        <begin position="1"/>
        <end position="19"/>
    </location>
</feature>
<comment type="caution">
    <text evidence="2">The sequence shown here is derived from an EMBL/GenBank/DDBJ whole genome shotgun (WGS) entry which is preliminary data.</text>
</comment>
<evidence type="ECO:0000256" key="1">
    <source>
        <dbReference type="SAM" id="SignalP"/>
    </source>
</evidence>
<name>A0A8K0RT62_9HYPO</name>
<keyword evidence="1" id="KW-0732">Signal</keyword>
<organism evidence="2 3">
    <name type="scientific">Fusarium tricinctum</name>
    <dbReference type="NCBI Taxonomy" id="61284"/>
    <lineage>
        <taxon>Eukaryota</taxon>
        <taxon>Fungi</taxon>
        <taxon>Dikarya</taxon>
        <taxon>Ascomycota</taxon>
        <taxon>Pezizomycotina</taxon>
        <taxon>Sordariomycetes</taxon>
        <taxon>Hypocreomycetidae</taxon>
        <taxon>Hypocreales</taxon>
        <taxon>Nectriaceae</taxon>
        <taxon>Fusarium</taxon>
        <taxon>Fusarium tricinctum species complex</taxon>
    </lineage>
</organism>
<accession>A0A8K0RT62</accession>
<dbReference type="EMBL" id="JAGPXF010000005">
    <property type="protein sequence ID" value="KAH7241327.1"/>
    <property type="molecule type" value="Genomic_DNA"/>
</dbReference>
<dbReference type="AlphaFoldDB" id="A0A8K0RT62"/>
<sequence length="359" mass="38079">MVALKSVLLGFALGTEALAVTTPSVVCNSKLGTSSIPSNKIPRATTTVDYKVTITKKFIRKVNVIVIPRPRTTTVTETSKTTTTTMAPADVETATEIVTDEQTEIETVDTTTTTTSTSFTTTTVSTTNTVAAPAGFTPLLEAPDYVAKVKARAVQQAAARVIPGLRAGQQLYAQRIDCTKRVPYTTIKSITTTVQGPRKTLYPPDVTETETETVSPTTTVQTIVTHEATSVETVTVESDVPGDTFYSACGSNNIMRTANGGYPVVNIVVRSGMQYSANLIAGVSGAYNCCVSCMQDPSCLMALTPTTGSSCYNYVVNSAAASCPNSQLVWSDYYSSTTRSPVWVWSNGPCGSMGNLGNR</sequence>